<gene>
    <name evidence="18" type="primary">pknB</name>
    <name evidence="18" type="ORF">FKZ59_04350</name>
</gene>
<feature type="binding site" evidence="13">
    <location>
        <position position="40"/>
    </location>
    <ligand>
        <name>ATP</name>
        <dbReference type="ChEBI" id="CHEBI:30616"/>
    </ligand>
</feature>
<dbReference type="GO" id="GO:0004674">
    <property type="term" value="F:protein serine/threonine kinase activity"/>
    <property type="evidence" value="ECO:0007669"/>
    <property type="project" value="UniProtKB-KW"/>
</dbReference>
<keyword evidence="19" id="KW-1185">Reference proteome</keyword>
<protein>
    <recommendedName>
        <fullName evidence="12">Serine/threonine-protein kinase PrkC</fullName>
        <ecNumber evidence="1">2.7.11.1</ecNumber>
    </recommendedName>
</protein>
<dbReference type="SMART" id="SM00220">
    <property type="entry name" value="S_TKc"/>
    <property type="match status" value="1"/>
</dbReference>
<dbReference type="FunFam" id="1.10.510.10:FF:000021">
    <property type="entry name" value="Serine/threonine protein kinase"/>
    <property type="match status" value="1"/>
</dbReference>
<feature type="region of interest" description="Disordered" evidence="14">
    <location>
        <begin position="311"/>
        <end position="338"/>
    </location>
</feature>
<dbReference type="GO" id="GO:0005524">
    <property type="term" value="F:ATP binding"/>
    <property type="evidence" value="ECO:0007669"/>
    <property type="project" value="UniProtKB-UniRule"/>
</dbReference>
<feature type="domain" description="Protein kinase" evidence="16">
    <location>
        <begin position="11"/>
        <end position="271"/>
    </location>
</feature>
<keyword evidence="7 13" id="KW-0067">ATP-binding</keyword>
<dbReference type="Pfam" id="PF03793">
    <property type="entry name" value="PASTA"/>
    <property type="match status" value="3"/>
</dbReference>
<dbReference type="SUPFAM" id="SSF56112">
    <property type="entry name" value="Protein kinase-like (PK-like)"/>
    <property type="match status" value="1"/>
</dbReference>
<dbReference type="PANTHER" id="PTHR43289">
    <property type="entry name" value="MITOGEN-ACTIVATED PROTEIN KINASE KINASE KINASE 20-RELATED"/>
    <property type="match status" value="1"/>
</dbReference>
<dbReference type="Gene3D" id="3.30.10.20">
    <property type="match status" value="3"/>
</dbReference>
<evidence type="ECO:0000256" key="4">
    <source>
        <dbReference type="ARBA" id="ARBA00022679"/>
    </source>
</evidence>
<evidence type="ECO:0000259" key="16">
    <source>
        <dbReference type="PROSITE" id="PS50011"/>
    </source>
</evidence>
<keyword evidence="5 13" id="KW-0547">Nucleotide-binding</keyword>
<dbReference type="NCBIfam" id="NF033483">
    <property type="entry name" value="PknB_PASTA_kin"/>
    <property type="match status" value="1"/>
</dbReference>
<dbReference type="GO" id="GO:0009847">
    <property type="term" value="P:spore germination"/>
    <property type="evidence" value="ECO:0007669"/>
    <property type="project" value="UniProtKB-ARBA"/>
</dbReference>
<evidence type="ECO:0000256" key="10">
    <source>
        <dbReference type="ARBA" id="ARBA00048679"/>
    </source>
</evidence>
<evidence type="ECO:0000256" key="5">
    <source>
        <dbReference type="ARBA" id="ARBA00022741"/>
    </source>
</evidence>
<dbReference type="GO" id="GO:0071224">
    <property type="term" value="P:cellular response to peptidoglycan"/>
    <property type="evidence" value="ECO:0007669"/>
    <property type="project" value="UniProtKB-ARBA"/>
</dbReference>
<dbReference type="FunFam" id="3.30.200.20:FF:000035">
    <property type="entry name" value="Serine/threonine protein kinase Stk1"/>
    <property type="match status" value="1"/>
</dbReference>
<keyword evidence="6 18" id="KW-0418">Kinase</keyword>
<dbReference type="AlphaFoldDB" id="A0A540V4A7"/>
<dbReference type="Gene3D" id="3.30.200.20">
    <property type="entry name" value="Phosphorylase Kinase, domain 1"/>
    <property type="match status" value="1"/>
</dbReference>
<dbReference type="EC" id="2.7.11.1" evidence="1"/>
<evidence type="ECO:0000259" key="17">
    <source>
        <dbReference type="PROSITE" id="PS51178"/>
    </source>
</evidence>
<sequence length="659" mass="73462">MLEGKRINDRYKIIKHIGGGGMSNVYLAHDLILNRDVAIKVLRYDSSNEEESMRRFQREALSATSLTHPNIVSIYDVGEDGDMHYIVMEYVKGKTLKQYIKENAPLSPARSVQIMKQLTSAISHAHENHIIHRDIKPQNILMDEEGNVKITDFGIATSLAATSYTKTNSVIGTVHYLSPEQARGGVATKKSDIYALGIVLYELLTGEVPFSGESPVSIALKHLQAEIPSVRDFDASIPQSLENVILKATAKNPDHRYASVDEMAEDLETVLSPSRQNEPKFRPPIDNEETKAFPIIKGPMPIDEMANTKEIKPSISKNRDSDSKIIKNGSEEKKTNKQKKKRKKLWSIIGAAALLFIIGFIVLINLILPDKAEIPDVSNMEVEEATETLEKAGFVVGEIREKNSDEIEEGLVIETDPKAGLTRVKGTKIDLIVSIGSEKLEMKDYIGKQLTQALSILEDQFKDVKVIEEYSSQPEGTIIGQDPEPGEEVVPEETVVTLTVSKGKQIGTVADLTGFNQSAMREYEKNTGFKIKIVEEVYSDDIPAGSVVSQDPKPNTKLEIGGTINVTISKGPKQKLEKLYVTNVTIPYDHALMGKEQKVRIFIQDKNNTMAKPYDEFTITEDKTYQIQLVIQEGSTAAYRIEKDSIVIEEKTIPYDRVE</sequence>
<feature type="domain" description="PASTA" evidence="17">
    <location>
        <begin position="503"/>
        <end position="570"/>
    </location>
</feature>
<dbReference type="InterPro" id="IPR000719">
    <property type="entry name" value="Prot_kinase_dom"/>
</dbReference>
<dbReference type="PROSITE" id="PS50011">
    <property type="entry name" value="PROTEIN_KINASE_DOM"/>
    <property type="match status" value="1"/>
</dbReference>
<reference evidence="18 19" key="1">
    <citation type="submission" date="2019-06" db="EMBL/GenBank/DDBJ databases">
        <title>Genome sequence of Ureibacillus terrenus.</title>
        <authorList>
            <person name="Maclea K.S."/>
            <person name="Simoes M."/>
        </authorList>
    </citation>
    <scope>NUCLEOTIDE SEQUENCE [LARGE SCALE GENOMIC DNA]</scope>
    <source>
        <strain evidence="18 19">ATCC BAA-384</strain>
    </source>
</reference>
<evidence type="ECO:0000313" key="19">
    <source>
        <dbReference type="Proteomes" id="UP000315753"/>
    </source>
</evidence>
<comment type="catalytic activity">
    <reaction evidence="9">
        <text>L-threonyl-[protein] + ATP = O-phospho-L-threonyl-[protein] + ADP + H(+)</text>
        <dbReference type="Rhea" id="RHEA:46608"/>
        <dbReference type="Rhea" id="RHEA-COMP:11060"/>
        <dbReference type="Rhea" id="RHEA-COMP:11605"/>
        <dbReference type="ChEBI" id="CHEBI:15378"/>
        <dbReference type="ChEBI" id="CHEBI:30013"/>
        <dbReference type="ChEBI" id="CHEBI:30616"/>
        <dbReference type="ChEBI" id="CHEBI:61977"/>
        <dbReference type="ChEBI" id="CHEBI:456216"/>
        <dbReference type="EC" id="2.7.11.1"/>
    </reaction>
</comment>
<dbReference type="CDD" id="cd06577">
    <property type="entry name" value="PASTA_pknB"/>
    <property type="match status" value="3"/>
</dbReference>
<feature type="domain" description="PASTA" evidence="17">
    <location>
        <begin position="436"/>
        <end position="502"/>
    </location>
</feature>
<feature type="domain" description="PASTA" evidence="17">
    <location>
        <begin position="368"/>
        <end position="435"/>
    </location>
</feature>
<keyword evidence="3" id="KW-0309">Germination</keyword>
<dbReference type="OrthoDB" id="9788659at2"/>
<evidence type="ECO:0000256" key="8">
    <source>
        <dbReference type="ARBA" id="ARBA00022968"/>
    </source>
</evidence>
<dbReference type="InterPro" id="IPR005543">
    <property type="entry name" value="PASTA_dom"/>
</dbReference>
<dbReference type="PANTHER" id="PTHR43289:SF34">
    <property type="entry name" value="SERINE_THREONINE-PROTEIN KINASE YBDM-RELATED"/>
    <property type="match status" value="1"/>
</dbReference>
<dbReference type="Proteomes" id="UP000315753">
    <property type="component" value="Unassembled WGS sequence"/>
</dbReference>
<dbReference type="CDD" id="cd14014">
    <property type="entry name" value="STKc_PknB_like"/>
    <property type="match status" value="1"/>
</dbReference>
<comment type="caution">
    <text evidence="18">The sequence shown here is derived from an EMBL/GenBank/DDBJ whole genome shotgun (WGS) entry which is preliminary data.</text>
</comment>
<evidence type="ECO:0000256" key="14">
    <source>
        <dbReference type="SAM" id="MobiDB-lite"/>
    </source>
</evidence>
<evidence type="ECO:0000256" key="12">
    <source>
        <dbReference type="ARBA" id="ARBA00070041"/>
    </source>
</evidence>
<keyword evidence="15" id="KW-0812">Transmembrane</keyword>
<dbReference type="GO" id="GO:0007165">
    <property type="term" value="P:signal transduction"/>
    <property type="evidence" value="ECO:0007669"/>
    <property type="project" value="UniProtKB-ARBA"/>
</dbReference>
<feature type="transmembrane region" description="Helical" evidence="15">
    <location>
        <begin position="345"/>
        <end position="368"/>
    </location>
</feature>
<keyword evidence="2" id="KW-0723">Serine/threonine-protein kinase</keyword>
<dbReference type="SMART" id="SM00740">
    <property type="entry name" value="PASTA"/>
    <property type="match status" value="3"/>
</dbReference>
<evidence type="ECO:0000256" key="3">
    <source>
        <dbReference type="ARBA" id="ARBA00022544"/>
    </source>
</evidence>
<dbReference type="InterPro" id="IPR017441">
    <property type="entry name" value="Protein_kinase_ATP_BS"/>
</dbReference>
<keyword evidence="15" id="KW-0472">Membrane</keyword>
<dbReference type="Gene3D" id="1.10.510.10">
    <property type="entry name" value="Transferase(Phosphotransferase) domain 1"/>
    <property type="match status" value="1"/>
</dbReference>
<dbReference type="PROSITE" id="PS51178">
    <property type="entry name" value="PASTA"/>
    <property type="match status" value="3"/>
</dbReference>
<feature type="compositionally biased region" description="Basic and acidic residues" evidence="14">
    <location>
        <begin position="311"/>
        <end position="335"/>
    </location>
</feature>
<name>A0A540V4A7_9BACL</name>
<keyword evidence="8" id="KW-0735">Signal-anchor</keyword>
<dbReference type="PROSITE" id="PS00108">
    <property type="entry name" value="PROTEIN_KINASE_ST"/>
    <property type="match status" value="1"/>
</dbReference>
<dbReference type="EMBL" id="VIGD01000004">
    <property type="protein sequence ID" value="TQE91577.1"/>
    <property type="molecule type" value="Genomic_DNA"/>
</dbReference>
<evidence type="ECO:0000256" key="13">
    <source>
        <dbReference type="PROSITE-ProRule" id="PRU10141"/>
    </source>
</evidence>
<evidence type="ECO:0000256" key="11">
    <source>
        <dbReference type="ARBA" id="ARBA00060432"/>
    </source>
</evidence>
<evidence type="ECO:0000256" key="6">
    <source>
        <dbReference type="ARBA" id="ARBA00022777"/>
    </source>
</evidence>
<evidence type="ECO:0000256" key="2">
    <source>
        <dbReference type="ARBA" id="ARBA00022527"/>
    </source>
</evidence>
<dbReference type="Pfam" id="PF21160">
    <property type="entry name" value="PrkC-like_PASTA-like"/>
    <property type="match status" value="1"/>
</dbReference>
<dbReference type="RefSeq" id="WP_141601520.1">
    <property type="nucleotide sequence ID" value="NZ_JARMSC010000001.1"/>
</dbReference>
<dbReference type="InterPro" id="IPR008271">
    <property type="entry name" value="Ser/Thr_kinase_AS"/>
</dbReference>
<evidence type="ECO:0000256" key="7">
    <source>
        <dbReference type="ARBA" id="ARBA00022840"/>
    </source>
</evidence>
<organism evidence="18 19">
    <name type="scientific">Ureibacillus terrenus</name>
    <dbReference type="NCBI Taxonomy" id="118246"/>
    <lineage>
        <taxon>Bacteria</taxon>
        <taxon>Bacillati</taxon>
        <taxon>Bacillota</taxon>
        <taxon>Bacilli</taxon>
        <taxon>Bacillales</taxon>
        <taxon>Caryophanaceae</taxon>
        <taxon>Ureibacillus</taxon>
    </lineage>
</organism>
<dbReference type="Gene3D" id="2.60.40.2560">
    <property type="match status" value="1"/>
</dbReference>
<dbReference type="PROSITE" id="PS00107">
    <property type="entry name" value="PROTEIN_KINASE_ATP"/>
    <property type="match status" value="1"/>
</dbReference>
<evidence type="ECO:0000256" key="15">
    <source>
        <dbReference type="SAM" id="Phobius"/>
    </source>
</evidence>
<accession>A0A540V4A7</accession>
<evidence type="ECO:0000256" key="9">
    <source>
        <dbReference type="ARBA" id="ARBA00047899"/>
    </source>
</evidence>
<evidence type="ECO:0000256" key="1">
    <source>
        <dbReference type="ARBA" id="ARBA00012513"/>
    </source>
</evidence>
<keyword evidence="4" id="KW-0808">Transferase</keyword>
<proteinExistence type="predicted"/>
<dbReference type="Pfam" id="PF00069">
    <property type="entry name" value="Pkinase"/>
    <property type="match status" value="1"/>
</dbReference>
<evidence type="ECO:0000313" key="18">
    <source>
        <dbReference type="EMBL" id="TQE91577.1"/>
    </source>
</evidence>
<comment type="catalytic activity">
    <reaction evidence="10">
        <text>L-seryl-[protein] + ATP = O-phospho-L-seryl-[protein] + ADP + H(+)</text>
        <dbReference type="Rhea" id="RHEA:17989"/>
        <dbReference type="Rhea" id="RHEA-COMP:9863"/>
        <dbReference type="Rhea" id="RHEA-COMP:11604"/>
        <dbReference type="ChEBI" id="CHEBI:15378"/>
        <dbReference type="ChEBI" id="CHEBI:29999"/>
        <dbReference type="ChEBI" id="CHEBI:30616"/>
        <dbReference type="ChEBI" id="CHEBI:83421"/>
        <dbReference type="ChEBI" id="CHEBI:456216"/>
        <dbReference type="EC" id="2.7.11.1"/>
    </reaction>
</comment>
<dbReference type="InterPro" id="IPR011009">
    <property type="entry name" value="Kinase-like_dom_sf"/>
</dbReference>
<comment type="subcellular location">
    <subcellularLocation>
        <location evidence="11">Spore membrane</location>
        <topology evidence="11">Single-pass type II membrane protein</topology>
    </subcellularLocation>
</comment>
<keyword evidence="15" id="KW-1133">Transmembrane helix</keyword>